<gene>
    <name evidence="1" type="ORF">Pgy4_38928</name>
</gene>
<feature type="non-terminal residue" evidence="1">
    <location>
        <position position="44"/>
    </location>
</feature>
<dbReference type="Gene3D" id="3.30.1780.10">
    <property type="entry name" value="ornithine cyclodeaminase, domain 1"/>
    <property type="match status" value="1"/>
</dbReference>
<dbReference type="EMBL" id="ADWY01003387">
    <property type="protein sequence ID" value="EGH18954.1"/>
    <property type="molecule type" value="Genomic_DNA"/>
</dbReference>
<evidence type="ECO:0000313" key="1">
    <source>
        <dbReference type="EMBL" id="EGH18954.1"/>
    </source>
</evidence>
<feature type="non-terminal residue" evidence="1">
    <location>
        <position position="1"/>
    </location>
</feature>
<dbReference type="SUPFAM" id="SSF51735">
    <property type="entry name" value="NAD(P)-binding Rossmann-fold domains"/>
    <property type="match status" value="1"/>
</dbReference>
<sequence>PSLSGEQAVSGIKWISSFPGNIETGLQRASAVLILNDPLTGYAF</sequence>
<dbReference type="AlphaFoldDB" id="F3CI62"/>
<protein>
    <submittedName>
        <fullName evidence="1">Pyridoxal-phosphate dependent enzyme family/ornithine cyclodeaminase family protein</fullName>
    </submittedName>
</protein>
<accession>F3CI62</accession>
<comment type="caution">
    <text evidence="1">The sequence shown here is derived from an EMBL/GenBank/DDBJ whole genome shotgun (WGS) entry which is preliminary data.</text>
</comment>
<reference evidence="1 2" key="1">
    <citation type="journal article" date="2011" name="PLoS Pathog.">
        <title>Dynamic evolution of pathogenicity revealed by sequencing and comparative genomics of 19 Pseudomonas syringae isolates.</title>
        <authorList>
            <person name="Baltrus D.A."/>
            <person name="Nishimura M.T."/>
            <person name="Romanchuk A."/>
            <person name="Chang J.H."/>
            <person name="Mukhtar M.S."/>
            <person name="Cherkis K."/>
            <person name="Roach J."/>
            <person name="Grant S.R."/>
            <person name="Jones C.D."/>
            <person name="Dangl J.L."/>
        </authorList>
    </citation>
    <scope>NUCLEOTIDE SEQUENCE [LARGE SCALE GENOMIC DNA]</scope>
    <source>
        <strain evidence="2">race 4</strain>
    </source>
</reference>
<dbReference type="InterPro" id="IPR023401">
    <property type="entry name" value="ODC_N"/>
</dbReference>
<dbReference type="InterPro" id="IPR003462">
    <property type="entry name" value="ODC_Mu_crystall"/>
</dbReference>
<organism evidence="1 2">
    <name type="scientific">Pseudomonas savastanoi pv. glycinea str. race 4</name>
    <dbReference type="NCBI Taxonomy" id="875330"/>
    <lineage>
        <taxon>Bacteria</taxon>
        <taxon>Pseudomonadati</taxon>
        <taxon>Pseudomonadota</taxon>
        <taxon>Gammaproteobacteria</taxon>
        <taxon>Pseudomonadales</taxon>
        <taxon>Pseudomonadaceae</taxon>
        <taxon>Pseudomonas</taxon>
    </lineage>
</organism>
<dbReference type="InterPro" id="IPR036291">
    <property type="entry name" value="NAD(P)-bd_dom_sf"/>
</dbReference>
<name>F3CI62_PSESG</name>
<evidence type="ECO:0000313" key="2">
    <source>
        <dbReference type="Proteomes" id="UP000005466"/>
    </source>
</evidence>
<dbReference type="Pfam" id="PF02423">
    <property type="entry name" value="OCD_Mu_crystall"/>
    <property type="match status" value="1"/>
</dbReference>
<proteinExistence type="predicted"/>
<dbReference type="Proteomes" id="UP000005466">
    <property type="component" value="Unassembled WGS sequence"/>
</dbReference>